<reference evidence="1 2" key="1">
    <citation type="submission" date="2016-01" db="EMBL/GenBank/DDBJ databases">
        <authorList>
            <person name="Oliw E.H."/>
        </authorList>
    </citation>
    <scope>NUCLEOTIDE SEQUENCE [LARGE SCALE GENOMIC DNA]</scope>
    <source>
        <strain evidence="1">LMG 27134</strain>
    </source>
</reference>
<evidence type="ECO:0000313" key="2">
    <source>
        <dbReference type="Proteomes" id="UP000054683"/>
    </source>
</evidence>
<dbReference type="Proteomes" id="UP000054683">
    <property type="component" value="Unassembled WGS sequence"/>
</dbReference>
<name>A0A158EV60_9BURK</name>
<dbReference type="AlphaFoldDB" id="A0A158EV60"/>
<accession>A0A158EV60</accession>
<gene>
    <name evidence="1" type="ORF">AWB69_00303</name>
</gene>
<proteinExistence type="predicted"/>
<organism evidence="1 2">
    <name type="scientific">Caballeronia udeis</name>
    <dbReference type="NCBI Taxonomy" id="1232866"/>
    <lineage>
        <taxon>Bacteria</taxon>
        <taxon>Pseudomonadati</taxon>
        <taxon>Pseudomonadota</taxon>
        <taxon>Betaproteobacteria</taxon>
        <taxon>Burkholderiales</taxon>
        <taxon>Burkholderiaceae</taxon>
        <taxon>Caballeronia</taxon>
    </lineage>
</organism>
<protein>
    <submittedName>
        <fullName evidence="1">Uncharacterized protein</fullName>
    </submittedName>
</protein>
<evidence type="ECO:0000313" key="1">
    <source>
        <dbReference type="EMBL" id="SAL11428.1"/>
    </source>
</evidence>
<sequence>MFPGFFAGRMRAVVPMIKDMKHGIDPPWLI</sequence>
<dbReference type="EMBL" id="FCOK02000001">
    <property type="protein sequence ID" value="SAL11428.1"/>
    <property type="molecule type" value="Genomic_DNA"/>
</dbReference>